<sequence>MVDSEKIIEYIKRDPYYIKSVENPTEEMCIYAVKKDADAIKYIKNPSNEIIILAVKKDWSYIKHIKNPSFEVQLKAVKAREQAMIYIKELTEEKVRSFLKVNFKVVKYLNKDYEDLAKKIVIEEISKEDVDEDFILDFIKTEALNINKFKFIHKFGSMKAKGIFVDYNLGM</sequence>
<proteinExistence type="predicted"/>
<evidence type="ECO:0008006" key="3">
    <source>
        <dbReference type="Google" id="ProtNLM"/>
    </source>
</evidence>
<comment type="caution">
    <text evidence="1">The sequence shown here is derived from an EMBL/GenBank/DDBJ whole genome shotgun (WGS) entry which is preliminary data.</text>
</comment>
<gene>
    <name evidence="1" type="ORF">DP131_13850</name>
</gene>
<protein>
    <recommendedName>
        <fullName evidence="3">DUF4116 domain-containing protein</fullName>
    </recommendedName>
</protein>
<dbReference type="EMBL" id="QMAU01000053">
    <property type="protein sequence ID" value="RXI51710.1"/>
    <property type="molecule type" value="Genomic_DNA"/>
</dbReference>
<accession>A0ABY0ELG3</accession>
<dbReference type="RefSeq" id="WP_023438236.1">
    <property type="nucleotide sequence ID" value="NZ_CASHSW010000023.1"/>
</dbReference>
<evidence type="ECO:0000313" key="2">
    <source>
        <dbReference type="Proteomes" id="UP000290273"/>
    </source>
</evidence>
<organism evidence="1 2">
    <name type="scientific">Clostridium tetani</name>
    <dbReference type="NCBI Taxonomy" id="1513"/>
    <lineage>
        <taxon>Bacteria</taxon>
        <taxon>Bacillati</taxon>
        <taxon>Bacillota</taxon>
        <taxon>Clostridia</taxon>
        <taxon>Eubacteriales</taxon>
        <taxon>Clostridiaceae</taxon>
        <taxon>Clostridium</taxon>
    </lineage>
</organism>
<dbReference type="Proteomes" id="UP000290273">
    <property type="component" value="Unassembled WGS sequence"/>
</dbReference>
<evidence type="ECO:0000313" key="1">
    <source>
        <dbReference type="EMBL" id="RXI51710.1"/>
    </source>
</evidence>
<name>A0ABY0ELG3_CLOTA</name>
<reference evidence="1 2" key="1">
    <citation type="submission" date="2018-06" db="EMBL/GenBank/DDBJ databases">
        <title>Genome conservation of Clostridium tetani.</title>
        <authorList>
            <person name="Bruggemann H."/>
            <person name="Popoff M.R."/>
        </authorList>
    </citation>
    <scope>NUCLEOTIDE SEQUENCE [LARGE SCALE GENOMIC DNA]</scope>
    <source>
        <strain evidence="1 2">63.05</strain>
    </source>
</reference>